<sequence>MPISTTRRSVWQAGLAQACAVGLGTWAAASARAQQNLHRTSDPAKTLRVLAWPGYADPDVVKAFEAREGARVELSIVGSDEVLRQRLSLVDPVTGGPLFDVLAANTVEIQRLRELNMLAPLALSGLPHAAAQLPRFLRREAIPGITDGGRVYAMPYTYAEMGLIFDRRQISTPPVSVEALWDPALQGRVLAFDGSTHSFSLAAMAQGLSPFQIDATHWGRVTQRLVALRRNVRGFYSLPEESAEMFRRHRVALMFANYGRQQLKLLQDQGMDVGYVVPREGALAWLDCWAITRQARNPELATRWVNHLLSLDSGRLLTRRQGLANTLEEPAGVPASGRLVWLEPVEDEPRRGRLWQRIIAGERPERLVA</sequence>
<keyword evidence="6" id="KW-1185">Reference proteome</keyword>
<name>A0ABT5MZD0_9BURK</name>
<protein>
    <submittedName>
        <fullName evidence="5">Extracellular solute-binding protein</fullName>
    </submittedName>
</protein>
<keyword evidence="3" id="KW-0732">Signal</keyword>
<dbReference type="SUPFAM" id="SSF53850">
    <property type="entry name" value="Periplasmic binding protein-like II"/>
    <property type="match status" value="1"/>
</dbReference>
<dbReference type="InterPro" id="IPR006311">
    <property type="entry name" value="TAT_signal"/>
</dbReference>
<dbReference type="PANTHER" id="PTHR30222">
    <property type="entry name" value="SPERMIDINE/PUTRESCINE-BINDING PERIPLASMIC PROTEIN"/>
    <property type="match status" value="1"/>
</dbReference>
<dbReference type="Gene3D" id="3.40.190.10">
    <property type="entry name" value="Periplasmic binding protein-like II"/>
    <property type="match status" value="2"/>
</dbReference>
<dbReference type="Pfam" id="PF13416">
    <property type="entry name" value="SBP_bac_8"/>
    <property type="match status" value="1"/>
</dbReference>
<accession>A0ABT5MZD0</accession>
<dbReference type="RefSeq" id="WP_273950640.1">
    <property type="nucleotide sequence ID" value="NZ_JAQSIP010000003.1"/>
</dbReference>
<evidence type="ECO:0000313" key="6">
    <source>
        <dbReference type="Proteomes" id="UP001528673"/>
    </source>
</evidence>
<dbReference type="PRINTS" id="PR00909">
    <property type="entry name" value="SPERMDNBNDNG"/>
</dbReference>
<evidence type="ECO:0000313" key="5">
    <source>
        <dbReference type="EMBL" id="MDD0838641.1"/>
    </source>
</evidence>
<gene>
    <name evidence="5" type="ORF">PSQ40_08660</name>
</gene>
<proteinExistence type="predicted"/>
<evidence type="ECO:0000256" key="2">
    <source>
        <dbReference type="ARBA" id="ARBA00022448"/>
    </source>
</evidence>
<evidence type="ECO:0000256" key="3">
    <source>
        <dbReference type="ARBA" id="ARBA00022729"/>
    </source>
</evidence>
<keyword evidence="2" id="KW-0813">Transport</keyword>
<dbReference type="PROSITE" id="PS51318">
    <property type="entry name" value="TAT"/>
    <property type="match status" value="1"/>
</dbReference>
<reference evidence="5 6" key="1">
    <citation type="submission" date="2023-02" db="EMBL/GenBank/DDBJ databases">
        <title>Bacterial whole genomic sequence of Curvibacter sp. HBC61.</title>
        <authorList>
            <person name="Le V."/>
            <person name="Ko S.-R."/>
            <person name="Ahn C.-Y."/>
            <person name="Oh H.-M."/>
        </authorList>
    </citation>
    <scope>NUCLEOTIDE SEQUENCE [LARGE SCALE GENOMIC DNA]</scope>
    <source>
        <strain evidence="5 6">HBC61</strain>
    </source>
</reference>
<keyword evidence="4" id="KW-0574">Periplasm</keyword>
<evidence type="ECO:0000256" key="1">
    <source>
        <dbReference type="ARBA" id="ARBA00004418"/>
    </source>
</evidence>
<organism evidence="5 6">
    <name type="scientific">Curvibacter cyanobacteriorum</name>
    <dbReference type="NCBI Taxonomy" id="3026422"/>
    <lineage>
        <taxon>Bacteria</taxon>
        <taxon>Pseudomonadati</taxon>
        <taxon>Pseudomonadota</taxon>
        <taxon>Betaproteobacteria</taxon>
        <taxon>Burkholderiales</taxon>
        <taxon>Comamonadaceae</taxon>
        <taxon>Curvibacter</taxon>
    </lineage>
</organism>
<dbReference type="PANTHER" id="PTHR30222:SF17">
    <property type="entry name" value="SPERMIDINE_PUTRESCINE-BINDING PERIPLASMIC PROTEIN"/>
    <property type="match status" value="1"/>
</dbReference>
<comment type="subcellular location">
    <subcellularLocation>
        <location evidence="1">Periplasm</location>
    </subcellularLocation>
</comment>
<dbReference type="Proteomes" id="UP001528673">
    <property type="component" value="Unassembled WGS sequence"/>
</dbReference>
<dbReference type="InterPro" id="IPR006059">
    <property type="entry name" value="SBP"/>
</dbReference>
<dbReference type="PROSITE" id="PS51257">
    <property type="entry name" value="PROKAR_LIPOPROTEIN"/>
    <property type="match status" value="1"/>
</dbReference>
<dbReference type="InterPro" id="IPR001188">
    <property type="entry name" value="Sperm_putr-bd"/>
</dbReference>
<dbReference type="EMBL" id="JAQSIP010000003">
    <property type="protein sequence ID" value="MDD0838641.1"/>
    <property type="molecule type" value="Genomic_DNA"/>
</dbReference>
<comment type="caution">
    <text evidence="5">The sequence shown here is derived from an EMBL/GenBank/DDBJ whole genome shotgun (WGS) entry which is preliminary data.</text>
</comment>
<evidence type="ECO:0000256" key="4">
    <source>
        <dbReference type="ARBA" id="ARBA00022764"/>
    </source>
</evidence>